<dbReference type="PANTHER" id="PTHR46656">
    <property type="entry name" value="PUTATIVE-RELATED"/>
    <property type="match status" value="1"/>
</dbReference>
<dbReference type="PANTHER" id="PTHR46656:SF3">
    <property type="entry name" value="PUTATIVE-RELATED"/>
    <property type="match status" value="1"/>
</dbReference>
<evidence type="ECO:0000313" key="1">
    <source>
        <dbReference type="EMBL" id="SKC74220.1"/>
    </source>
</evidence>
<dbReference type="Proteomes" id="UP000190341">
    <property type="component" value="Unassembled WGS sequence"/>
</dbReference>
<dbReference type="STRING" id="428993.SAMN06296058_2376"/>
<keyword evidence="1" id="KW-0808">Transferase</keyword>
<dbReference type="Pfam" id="PF20706">
    <property type="entry name" value="GT4-conflict"/>
    <property type="match status" value="1"/>
</dbReference>
<dbReference type="EMBL" id="FUZV01000002">
    <property type="protein sequence ID" value="SKC74220.1"/>
    <property type="molecule type" value="Genomic_DNA"/>
</dbReference>
<protein>
    <submittedName>
        <fullName evidence="1">Glycosyl transferases group 1</fullName>
    </submittedName>
</protein>
<reference evidence="1 2" key="1">
    <citation type="submission" date="2017-02" db="EMBL/GenBank/DDBJ databases">
        <authorList>
            <person name="Peterson S.W."/>
        </authorList>
    </citation>
    <scope>NUCLEOTIDE SEQUENCE [LARGE SCALE GENOMIC DNA]</scope>
    <source>
        <strain evidence="1 2">P15</strain>
    </source>
</reference>
<proteinExistence type="predicted"/>
<dbReference type="SUPFAM" id="SSF53756">
    <property type="entry name" value="UDP-Glycosyltransferase/glycogen phosphorylase"/>
    <property type="match status" value="1"/>
</dbReference>
<dbReference type="Gene3D" id="3.40.50.2000">
    <property type="entry name" value="Glycogen Phosphorylase B"/>
    <property type="match status" value="1"/>
</dbReference>
<gene>
    <name evidence="1" type="ORF">SAMN06296058_2376</name>
</gene>
<accession>A0A1T5LE39</accession>
<dbReference type="AlphaFoldDB" id="A0A1T5LE39"/>
<sequence>MPRQRLDQVLVSLSAWIRRQPWMRTLARILPATWRRQAATRLHAAAVERLRFANSHSWPAPPGVTDAAVRPARIDKSIGINVVGYLRGEFGLAEAARLYAGALIASGHDVAMRSVELALPHGWDDRSLEPWITDQTPHADTLVFVNPDYLAQVVDHLALRRDPDHRLYACWFWELETVPAHWQRAIDAVDGILVASKFVEQAFRARTEKPVLRVPLPVTQPPLLPMTRSDFDLEEGVFVFLCMFDFHSAIERKNPHAAIAAFRAAFPPARNDVRLLIKTSNAAAAPDQLAGLLAAIGDDARIRVRDQHLHRSHLHALQACCDVYLSLHRAEGFGLGMAEAMALGKPVIATAWSGNLDFMDDHNSLLINCQLVPVPAGAYPDAAGARWAEPDIHAAAAAMARLADDPSQARELGERARISVLETLSAPRAASQIHDWIARQAQSLSTPHSAIHEQQASHP</sequence>
<organism evidence="1 2">
    <name type="scientific">Pseudoxanthomonas indica</name>
    <dbReference type="NCBI Taxonomy" id="428993"/>
    <lineage>
        <taxon>Bacteria</taxon>
        <taxon>Pseudomonadati</taxon>
        <taxon>Pseudomonadota</taxon>
        <taxon>Gammaproteobacteria</taxon>
        <taxon>Lysobacterales</taxon>
        <taxon>Lysobacteraceae</taxon>
        <taxon>Pseudoxanthomonas</taxon>
    </lineage>
</organism>
<evidence type="ECO:0000313" key="2">
    <source>
        <dbReference type="Proteomes" id="UP000190341"/>
    </source>
</evidence>
<keyword evidence="2" id="KW-1185">Reference proteome</keyword>
<dbReference type="GO" id="GO:0016740">
    <property type="term" value="F:transferase activity"/>
    <property type="evidence" value="ECO:0007669"/>
    <property type="project" value="UniProtKB-KW"/>
</dbReference>
<name>A0A1T5LE39_9GAMM</name>
<dbReference type="RefSeq" id="WP_079724742.1">
    <property type="nucleotide sequence ID" value="NZ_BMCL01000001.1"/>
</dbReference>